<dbReference type="EMBL" id="VSKL01000006">
    <property type="protein sequence ID" value="TYB71614.1"/>
    <property type="molecule type" value="Genomic_DNA"/>
</dbReference>
<comment type="caution">
    <text evidence="2">The sequence shown here is derived from an EMBL/GenBank/DDBJ whole genome shotgun (WGS) entry which is preliminary data.</text>
</comment>
<gene>
    <name evidence="2" type="ORF">ES675_13760</name>
</gene>
<dbReference type="PANTHER" id="PTHR34203:SF15">
    <property type="entry name" value="SLL1173 PROTEIN"/>
    <property type="match status" value="1"/>
</dbReference>
<dbReference type="InterPro" id="IPR006342">
    <property type="entry name" value="FkbM_mtfrase"/>
</dbReference>
<organism evidence="2 3">
    <name type="scientific">Bizionia algoritergicola</name>
    <dbReference type="NCBI Taxonomy" id="291187"/>
    <lineage>
        <taxon>Bacteria</taxon>
        <taxon>Pseudomonadati</taxon>
        <taxon>Bacteroidota</taxon>
        <taxon>Flavobacteriia</taxon>
        <taxon>Flavobacteriales</taxon>
        <taxon>Flavobacteriaceae</taxon>
        <taxon>Bizionia</taxon>
    </lineage>
</organism>
<dbReference type="Proteomes" id="UP000324358">
    <property type="component" value="Unassembled WGS sequence"/>
</dbReference>
<dbReference type="InterPro" id="IPR052514">
    <property type="entry name" value="SAM-dependent_MTase"/>
</dbReference>
<evidence type="ECO:0000259" key="1">
    <source>
        <dbReference type="Pfam" id="PF05050"/>
    </source>
</evidence>
<keyword evidence="2" id="KW-0808">Transferase</keyword>
<evidence type="ECO:0000313" key="2">
    <source>
        <dbReference type="EMBL" id="TYB71614.1"/>
    </source>
</evidence>
<dbReference type="Pfam" id="PF05050">
    <property type="entry name" value="Methyltransf_21"/>
    <property type="match status" value="1"/>
</dbReference>
<dbReference type="RefSeq" id="WP_066250291.1">
    <property type="nucleotide sequence ID" value="NZ_VSKL01000006.1"/>
</dbReference>
<dbReference type="PANTHER" id="PTHR34203">
    <property type="entry name" value="METHYLTRANSFERASE, FKBM FAMILY PROTEIN"/>
    <property type="match status" value="1"/>
</dbReference>
<feature type="domain" description="Methyltransferase FkbM" evidence="1">
    <location>
        <begin position="201"/>
        <end position="347"/>
    </location>
</feature>
<dbReference type="OrthoDB" id="9812600at2"/>
<dbReference type="GO" id="GO:0032259">
    <property type="term" value="P:methylation"/>
    <property type="evidence" value="ECO:0007669"/>
    <property type="project" value="UniProtKB-KW"/>
</dbReference>
<reference evidence="2 3" key="1">
    <citation type="submission" date="2019-08" db="EMBL/GenBank/DDBJ databases">
        <title>Genomes of Antarctic Bizionia species.</title>
        <authorList>
            <person name="Bowman J.P."/>
        </authorList>
    </citation>
    <scope>NUCLEOTIDE SEQUENCE [LARGE SCALE GENOMIC DNA]</scope>
    <source>
        <strain evidence="2 3">APA-1</strain>
    </source>
</reference>
<name>A0A5D0QTV2_9FLAO</name>
<sequence length="378" mass="43326">MKSFQDALAQKIIDSLPNNYGIENFDTYRFGAFLKDSESIKKPKTLKSRFKILIKNLIGYHPEHNVYISKGQKLIGEYLNEFELYWSQLTKTDGELLISLLAYRVLGYTKVKLPRNNKDYWESIDKAKQLADFDDALNPNFMHFMLYKFNLESVGYPISLYFSESRVAVDFLIEQYAYKIDGQEIIAATEGDTVLDLGGCWGDTALYFAKKVGASGHVYSFEFIPENIKIFNKNVSLNNNYEKRITLVNNPVSEYSNDTIFFKDNGPASRVEFNSFPEQTGTTQTISIDDFVVNQKLHTVNFIKMDIEGAELPALKGAIQTIKKYRPKLAIAIYHSIHDLAVIPAWILDLNLDYDIFIGHYTIHAEETICFAIPKKNN</sequence>
<keyword evidence="3" id="KW-1185">Reference proteome</keyword>
<accession>A0A5D0QTV2</accession>
<dbReference type="SUPFAM" id="SSF53335">
    <property type="entry name" value="S-adenosyl-L-methionine-dependent methyltransferases"/>
    <property type="match status" value="1"/>
</dbReference>
<proteinExistence type="predicted"/>
<evidence type="ECO:0000313" key="3">
    <source>
        <dbReference type="Proteomes" id="UP000324358"/>
    </source>
</evidence>
<dbReference type="NCBIfam" id="TIGR01444">
    <property type="entry name" value="fkbM_fam"/>
    <property type="match status" value="1"/>
</dbReference>
<dbReference type="Gene3D" id="3.40.50.150">
    <property type="entry name" value="Vaccinia Virus protein VP39"/>
    <property type="match status" value="1"/>
</dbReference>
<dbReference type="AlphaFoldDB" id="A0A5D0QTV2"/>
<dbReference type="InterPro" id="IPR029063">
    <property type="entry name" value="SAM-dependent_MTases_sf"/>
</dbReference>
<protein>
    <submittedName>
        <fullName evidence="2">FkbM family methyltransferase</fullName>
    </submittedName>
</protein>
<keyword evidence="2" id="KW-0489">Methyltransferase</keyword>
<dbReference type="GO" id="GO:0008168">
    <property type="term" value="F:methyltransferase activity"/>
    <property type="evidence" value="ECO:0007669"/>
    <property type="project" value="UniProtKB-KW"/>
</dbReference>